<dbReference type="EMBL" id="MW015081">
    <property type="protein sequence ID" value="QPX48307.1"/>
    <property type="molecule type" value="Genomic_DNA"/>
</dbReference>
<protein>
    <submittedName>
        <fullName evidence="1">Uncharacterized protein</fullName>
    </submittedName>
</protein>
<accession>A0A879R3F4</accession>
<dbReference type="RefSeq" id="YP_010670317.1">
    <property type="nucleotide sequence ID" value="NC_070963.1"/>
</dbReference>
<name>A0A879R3F4_9CAUD</name>
<evidence type="ECO:0000313" key="2">
    <source>
        <dbReference type="Proteomes" id="UP000664915"/>
    </source>
</evidence>
<sequence length="234" mass="27516">MKIAIFYHTFQSGMGAFVYQSQIHRLYCSGLIDAADYIHIGVNGDQEMFNVPEKAKVSYNTNWKEETETLIALKNFAYENPDYKILYFHMKGASKETLVANSWRLMMEYFVIDRWKECVEHLNDYDCVGQTYKPLGPTLWGDGTMTSNEGIGCYCGNFWWANASYIQTLDHNYLNTNYRFDREFWIGTNKNVKAKSFMEYADSDYIADNHPIPLKKGMSDYEPYTHYFREVEYL</sequence>
<organism evidence="1 2">
    <name type="scientific">Synechococcus phage S-SRM01</name>
    <dbReference type="NCBI Taxonomy" id="2781608"/>
    <lineage>
        <taxon>Viruses</taxon>
        <taxon>Duplodnaviria</taxon>
        <taxon>Heunggongvirae</taxon>
        <taxon>Uroviricota</taxon>
        <taxon>Caudoviricetes</taxon>
        <taxon>Pantevenvirales</taxon>
        <taxon>Kyanoviridae</taxon>
        <taxon>Serangoonvirus</taxon>
        <taxon>Serangoonvirus essarone</taxon>
    </lineage>
</organism>
<dbReference type="GeneID" id="77946512"/>
<proteinExistence type="predicted"/>
<keyword evidence="2" id="KW-1185">Reference proteome</keyword>
<evidence type="ECO:0000313" key="1">
    <source>
        <dbReference type="EMBL" id="QPX48307.1"/>
    </source>
</evidence>
<dbReference type="KEGG" id="vg:77946512"/>
<reference evidence="1" key="1">
    <citation type="submission" date="2020-09" db="EMBL/GenBank/DDBJ databases">
        <authorList>
            <person name="Zhang D."/>
            <person name="Hatherill J.R."/>
            <person name="Ramirez J.F."/>
            <person name="Edinger B."/>
            <person name="Balarin R."/>
            <person name="Sullivan A."/>
            <person name="Humpal K.M."/>
            <person name="Guseva A."/>
            <person name="Butela K.A."/>
            <person name="Garlena R.A."/>
            <person name="Russell D.A."/>
            <person name="Pope W.H."/>
            <person name="Jacobs-Sera D."/>
            <person name="Hatfull G.F."/>
        </authorList>
    </citation>
    <scope>NUCLEOTIDE SEQUENCE</scope>
</reference>
<dbReference type="Proteomes" id="UP000664915">
    <property type="component" value="Segment"/>
</dbReference>